<evidence type="ECO:0000256" key="1">
    <source>
        <dbReference type="ARBA" id="ARBA00004651"/>
    </source>
</evidence>
<accession>A0A9D1UPD0</accession>
<feature type="domain" description="Threonine/Serine exporter ThrE" evidence="9">
    <location>
        <begin position="20"/>
        <end position="144"/>
    </location>
</feature>
<dbReference type="InterPro" id="IPR024528">
    <property type="entry name" value="ThrE_2"/>
</dbReference>
<dbReference type="EMBL" id="DXGA01000104">
    <property type="protein sequence ID" value="HIW93855.1"/>
    <property type="molecule type" value="Genomic_DNA"/>
</dbReference>
<keyword evidence="5 8" id="KW-1133">Transmembrane helix</keyword>
<evidence type="ECO:0000256" key="3">
    <source>
        <dbReference type="ARBA" id="ARBA00022519"/>
    </source>
</evidence>
<organism evidence="10 11">
    <name type="scientific">Candidatus Flavonifractor merdipullorum</name>
    <dbReference type="NCBI Taxonomy" id="2838590"/>
    <lineage>
        <taxon>Bacteria</taxon>
        <taxon>Bacillati</taxon>
        <taxon>Bacillota</taxon>
        <taxon>Clostridia</taxon>
        <taxon>Eubacteriales</taxon>
        <taxon>Oscillospiraceae</taxon>
        <taxon>Flavonifractor</taxon>
    </lineage>
</organism>
<comment type="caution">
    <text evidence="10">The sequence shown here is derived from an EMBL/GenBank/DDBJ whole genome shotgun (WGS) entry which is preliminary data.</text>
</comment>
<sequence length="163" mass="17814">MEYLLGRCGPVNPVTLLLELLAAAIGTVAFSVLFRVNPRHFPFCALVGAVGWLVYRLTQYWWGSDILATFLATLTLSACSRWFSTLRRTPTLVFLVSGIFTLVPGAAIYNTAYYVFMDLSVQASAAGAETLKLAGAIALGILVAYSLPGRLFGWRTSVRRNDN</sequence>
<dbReference type="GO" id="GO:0015744">
    <property type="term" value="P:succinate transport"/>
    <property type="evidence" value="ECO:0007669"/>
    <property type="project" value="TreeGrafter"/>
</dbReference>
<reference evidence="10" key="2">
    <citation type="submission" date="2021-04" db="EMBL/GenBank/DDBJ databases">
        <authorList>
            <person name="Gilroy R."/>
        </authorList>
    </citation>
    <scope>NUCLEOTIDE SEQUENCE</scope>
    <source>
        <strain evidence="10">ChiGjej6B6-1540</strain>
    </source>
</reference>
<keyword evidence="6 8" id="KW-0472">Membrane</keyword>
<evidence type="ECO:0000256" key="4">
    <source>
        <dbReference type="ARBA" id="ARBA00022692"/>
    </source>
</evidence>
<feature type="transmembrane region" description="Helical" evidence="8">
    <location>
        <begin position="61"/>
        <end position="80"/>
    </location>
</feature>
<gene>
    <name evidence="10" type="ORF">H9868_04860</name>
</gene>
<evidence type="ECO:0000256" key="2">
    <source>
        <dbReference type="ARBA" id="ARBA00022475"/>
    </source>
</evidence>
<feature type="transmembrane region" description="Helical" evidence="8">
    <location>
        <begin position="92"/>
        <end position="113"/>
    </location>
</feature>
<dbReference type="Pfam" id="PF12821">
    <property type="entry name" value="ThrE_2"/>
    <property type="match status" value="1"/>
</dbReference>
<evidence type="ECO:0000259" key="9">
    <source>
        <dbReference type="Pfam" id="PF12821"/>
    </source>
</evidence>
<evidence type="ECO:0000313" key="10">
    <source>
        <dbReference type="EMBL" id="HIW93855.1"/>
    </source>
</evidence>
<dbReference type="AlphaFoldDB" id="A0A9D1UPD0"/>
<keyword evidence="4 8" id="KW-0812">Transmembrane</keyword>
<dbReference type="GO" id="GO:0005886">
    <property type="term" value="C:plasma membrane"/>
    <property type="evidence" value="ECO:0007669"/>
    <property type="project" value="UniProtKB-SubCell"/>
</dbReference>
<comment type="similarity">
    <text evidence="7">Belongs to the ThrE exporter (TC 2.A.79) family.</text>
</comment>
<evidence type="ECO:0000256" key="5">
    <source>
        <dbReference type="ARBA" id="ARBA00022989"/>
    </source>
</evidence>
<feature type="transmembrane region" description="Helical" evidence="8">
    <location>
        <begin position="40"/>
        <end position="55"/>
    </location>
</feature>
<protein>
    <submittedName>
        <fullName evidence="10">Threonine/serine exporter family protein</fullName>
    </submittedName>
</protein>
<evidence type="ECO:0000256" key="8">
    <source>
        <dbReference type="SAM" id="Phobius"/>
    </source>
</evidence>
<dbReference type="PANTHER" id="PTHR34390">
    <property type="entry name" value="UPF0442 PROTEIN YJJB-RELATED"/>
    <property type="match status" value="1"/>
</dbReference>
<reference evidence="10" key="1">
    <citation type="journal article" date="2021" name="PeerJ">
        <title>Extensive microbial diversity within the chicken gut microbiome revealed by metagenomics and culture.</title>
        <authorList>
            <person name="Gilroy R."/>
            <person name="Ravi A."/>
            <person name="Getino M."/>
            <person name="Pursley I."/>
            <person name="Horton D.L."/>
            <person name="Alikhan N.F."/>
            <person name="Baker D."/>
            <person name="Gharbi K."/>
            <person name="Hall N."/>
            <person name="Watson M."/>
            <person name="Adriaenssens E.M."/>
            <person name="Foster-Nyarko E."/>
            <person name="Jarju S."/>
            <person name="Secka A."/>
            <person name="Antonio M."/>
            <person name="Oren A."/>
            <person name="Chaudhuri R.R."/>
            <person name="La Ragione R."/>
            <person name="Hildebrand F."/>
            <person name="Pallen M.J."/>
        </authorList>
    </citation>
    <scope>NUCLEOTIDE SEQUENCE</scope>
    <source>
        <strain evidence="10">ChiGjej6B6-1540</strain>
    </source>
</reference>
<proteinExistence type="inferred from homology"/>
<dbReference type="PANTHER" id="PTHR34390:SF1">
    <property type="entry name" value="SUCCINATE TRANSPORTER SUBUNIT YJJB-RELATED"/>
    <property type="match status" value="1"/>
</dbReference>
<evidence type="ECO:0000256" key="7">
    <source>
        <dbReference type="ARBA" id="ARBA00034125"/>
    </source>
</evidence>
<dbReference type="Proteomes" id="UP000824192">
    <property type="component" value="Unassembled WGS sequence"/>
</dbReference>
<feature type="transmembrane region" description="Helical" evidence="8">
    <location>
        <begin position="14"/>
        <end position="33"/>
    </location>
</feature>
<evidence type="ECO:0000313" key="11">
    <source>
        <dbReference type="Proteomes" id="UP000824192"/>
    </source>
</evidence>
<keyword evidence="2" id="KW-1003">Cell membrane</keyword>
<name>A0A9D1UPD0_9FIRM</name>
<feature type="transmembrane region" description="Helical" evidence="8">
    <location>
        <begin position="133"/>
        <end position="153"/>
    </location>
</feature>
<evidence type="ECO:0000256" key="6">
    <source>
        <dbReference type="ARBA" id="ARBA00023136"/>
    </source>
</evidence>
<dbReference type="InterPro" id="IPR050539">
    <property type="entry name" value="ThrE_Dicarb/AminoAcid_Exp"/>
</dbReference>
<keyword evidence="3" id="KW-0997">Cell inner membrane</keyword>
<comment type="subcellular location">
    <subcellularLocation>
        <location evidence="1">Cell membrane</location>
        <topology evidence="1">Multi-pass membrane protein</topology>
    </subcellularLocation>
</comment>